<evidence type="ECO:0000259" key="7">
    <source>
        <dbReference type="PROSITE" id="PS51296"/>
    </source>
</evidence>
<proteinExistence type="predicted"/>
<gene>
    <name evidence="8" type="ORF">BAU18_002313</name>
</gene>
<evidence type="ECO:0000256" key="6">
    <source>
        <dbReference type="ARBA" id="ARBA00023063"/>
    </source>
</evidence>
<evidence type="ECO:0000256" key="2">
    <source>
        <dbReference type="ARBA" id="ARBA00022723"/>
    </source>
</evidence>
<accession>A0ABV0F3Q7</accession>
<keyword evidence="4" id="KW-0408">Iron</keyword>
<dbReference type="InterPro" id="IPR012748">
    <property type="entry name" value="Rieske-like_NirD"/>
</dbReference>
<organism evidence="8 9">
    <name type="scientific">Enterococcus diestrammenae</name>
    <dbReference type="NCBI Taxonomy" id="1155073"/>
    <lineage>
        <taxon>Bacteria</taxon>
        <taxon>Bacillati</taxon>
        <taxon>Bacillota</taxon>
        <taxon>Bacilli</taxon>
        <taxon>Lactobacillales</taxon>
        <taxon>Enterococcaceae</taxon>
        <taxon>Enterococcus</taxon>
    </lineage>
</organism>
<evidence type="ECO:0000256" key="4">
    <source>
        <dbReference type="ARBA" id="ARBA00023004"/>
    </source>
</evidence>
<keyword evidence="5" id="KW-0411">Iron-sulfur</keyword>
<dbReference type="InterPro" id="IPR036922">
    <property type="entry name" value="Rieske_2Fe-2S_sf"/>
</dbReference>
<evidence type="ECO:0000313" key="9">
    <source>
        <dbReference type="Proteomes" id="UP001429357"/>
    </source>
</evidence>
<name>A0ABV0F3Q7_9ENTE</name>
<evidence type="ECO:0000256" key="5">
    <source>
        <dbReference type="ARBA" id="ARBA00023014"/>
    </source>
</evidence>
<dbReference type="Pfam" id="PF13806">
    <property type="entry name" value="Rieske_2"/>
    <property type="match status" value="1"/>
</dbReference>
<reference evidence="8" key="2">
    <citation type="submission" date="2024-02" db="EMBL/GenBank/DDBJ databases">
        <title>The Genome Sequence of Enterococcus diestrammenae JM9A.</title>
        <authorList>
            <person name="Earl A."/>
            <person name="Manson A."/>
            <person name="Gilmore M."/>
            <person name="Sanders J."/>
            <person name="Shea T."/>
            <person name="Howe W."/>
            <person name="Livny J."/>
            <person name="Cuomo C."/>
            <person name="Neafsey D."/>
            <person name="Birren B."/>
        </authorList>
    </citation>
    <scope>NUCLEOTIDE SEQUENCE</scope>
    <source>
        <strain evidence="8">JM9A</strain>
    </source>
</reference>
<dbReference type="Proteomes" id="UP001429357">
    <property type="component" value="Unassembled WGS sequence"/>
</dbReference>
<evidence type="ECO:0000313" key="8">
    <source>
        <dbReference type="EMBL" id="MEO1782698.1"/>
    </source>
</evidence>
<comment type="caution">
    <text evidence="8">The sequence shown here is derived from an EMBL/GenBank/DDBJ whole genome shotgun (WGS) entry which is preliminary data.</text>
</comment>
<dbReference type="RefSeq" id="WP_161869501.1">
    <property type="nucleotide sequence ID" value="NZ_MAEI02000001.1"/>
</dbReference>
<evidence type="ECO:0000256" key="1">
    <source>
        <dbReference type="ARBA" id="ARBA00022714"/>
    </source>
</evidence>
<sequence>MKVFATNKSKLLPLVGRSVTIGDQKMALFEISDGRIFAIDDYCPLTEAPLLEGMVAGEYVFEPMRDYKISLVDGKIQEPDQGKVAVYPVSVAGDKIYIELAD</sequence>
<keyword evidence="9" id="KW-1185">Reference proteome</keyword>
<reference evidence="8" key="1">
    <citation type="submission" date="2016-06" db="EMBL/GenBank/DDBJ databases">
        <authorList>
            <person name="Van Tyne D."/>
        </authorList>
    </citation>
    <scope>NUCLEOTIDE SEQUENCE</scope>
    <source>
        <strain evidence="8">JM9A</strain>
    </source>
</reference>
<dbReference type="InterPro" id="IPR017941">
    <property type="entry name" value="Rieske_2Fe-2S"/>
</dbReference>
<keyword evidence="3" id="KW-0560">Oxidoreductase</keyword>
<dbReference type="SUPFAM" id="SSF50022">
    <property type="entry name" value="ISP domain"/>
    <property type="match status" value="1"/>
</dbReference>
<evidence type="ECO:0000256" key="3">
    <source>
        <dbReference type="ARBA" id="ARBA00023002"/>
    </source>
</evidence>
<keyword evidence="6" id="KW-0534">Nitrate assimilation</keyword>
<dbReference type="PROSITE" id="PS51296">
    <property type="entry name" value="RIESKE"/>
    <property type="match status" value="1"/>
</dbReference>
<dbReference type="Gene3D" id="2.102.10.10">
    <property type="entry name" value="Rieske [2Fe-2S] iron-sulphur domain"/>
    <property type="match status" value="1"/>
</dbReference>
<keyword evidence="2" id="KW-0479">Metal-binding</keyword>
<protein>
    <submittedName>
        <fullName evidence="8">Nitrite reductase (NADH) small subunit</fullName>
    </submittedName>
</protein>
<dbReference type="EMBL" id="MAEI02000001">
    <property type="protein sequence ID" value="MEO1782698.1"/>
    <property type="molecule type" value="Genomic_DNA"/>
</dbReference>
<keyword evidence="1" id="KW-0001">2Fe-2S</keyword>
<feature type="domain" description="Rieske" evidence="7">
    <location>
        <begin position="3"/>
        <end position="98"/>
    </location>
</feature>